<comment type="caution">
    <text evidence="6">The sequence shown here is derived from an EMBL/GenBank/DDBJ whole genome shotgun (WGS) entry which is preliminary data.</text>
</comment>
<name>A0ABS9PYY5_9MICO</name>
<evidence type="ECO:0000256" key="1">
    <source>
        <dbReference type="ARBA" id="ARBA00022741"/>
    </source>
</evidence>
<gene>
    <name evidence="6" type="ORF">MHL29_02900</name>
</gene>
<accession>A0ABS9PYY5</accession>
<keyword evidence="4" id="KW-0067">ATP-binding</keyword>
<organism evidence="6 7">
    <name type="scientific">Arsenicicoccus bolidensis</name>
    <dbReference type="NCBI Taxonomy" id="229480"/>
    <lineage>
        <taxon>Bacteria</taxon>
        <taxon>Bacillati</taxon>
        <taxon>Actinomycetota</taxon>
        <taxon>Actinomycetes</taxon>
        <taxon>Micrococcales</taxon>
        <taxon>Intrasporangiaceae</taxon>
        <taxon>Arsenicicoccus</taxon>
    </lineage>
</organism>
<evidence type="ECO:0000256" key="2">
    <source>
        <dbReference type="ARBA" id="ARBA00022801"/>
    </source>
</evidence>
<dbReference type="RefSeq" id="WP_239262111.1">
    <property type="nucleotide sequence ID" value="NZ_JAKRCV010000005.1"/>
</dbReference>
<evidence type="ECO:0000313" key="6">
    <source>
        <dbReference type="EMBL" id="MCG7320843.1"/>
    </source>
</evidence>
<dbReference type="PANTHER" id="PTHR11070">
    <property type="entry name" value="UVRD / RECB / PCRA DNA HELICASE FAMILY MEMBER"/>
    <property type="match status" value="1"/>
</dbReference>
<keyword evidence="2" id="KW-0378">Hydrolase</keyword>
<evidence type="ECO:0000313" key="7">
    <source>
        <dbReference type="Proteomes" id="UP001521931"/>
    </source>
</evidence>
<dbReference type="Proteomes" id="UP001521931">
    <property type="component" value="Unassembled WGS sequence"/>
</dbReference>
<keyword evidence="3" id="KW-0347">Helicase</keyword>
<keyword evidence="1" id="KW-0547">Nucleotide-binding</keyword>
<dbReference type="Pfam" id="PF13361">
    <property type="entry name" value="UvrD_C"/>
    <property type="match status" value="1"/>
</dbReference>
<proteinExistence type="predicted"/>
<protein>
    <recommendedName>
        <fullName evidence="5">UvrD-like helicase C-terminal domain-containing protein</fullName>
    </recommendedName>
</protein>
<dbReference type="InterPro" id="IPR000212">
    <property type="entry name" value="DNA_helicase_UvrD/REP"/>
</dbReference>
<feature type="domain" description="UvrD-like helicase C-terminal" evidence="5">
    <location>
        <begin position="73"/>
        <end position="137"/>
    </location>
</feature>
<reference evidence="6 7" key="1">
    <citation type="submission" date="2022-02" db="EMBL/GenBank/DDBJ databases">
        <title>Uncovering new skin microbiome diversity through culturing and metagenomics.</title>
        <authorList>
            <person name="Conlan S."/>
            <person name="Deming C."/>
            <person name="Nisc Comparative Sequencing Program N."/>
            <person name="Segre J.A."/>
        </authorList>
    </citation>
    <scope>NUCLEOTIDE SEQUENCE [LARGE SCALE GENOMIC DNA]</scope>
    <source>
        <strain evidence="6 7">ACRQZ</strain>
    </source>
</reference>
<dbReference type="InterPro" id="IPR027417">
    <property type="entry name" value="P-loop_NTPase"/>
</dbReference>
<sequence length="145" mass="15949">MAAELDKAAELIHSWLPEGDAVTEGRAPTPEAIAVLVRDKWVRSNVVNGLAERGVDLRSVEQENVKPGKPLAMTMHRAKGLEFTHVLLFGVHQGAVPRILRDYEVSEQDKADALLRERSLVYVAATRARDVLALTWSGARSPFLG</sequence>
<dbReference type="Gene3D" id="3.40.50.300">
    <property type="entry name" value="P-loop containing nucleotide triphosphate hydrolases"/>
    <property type="match status" value="1"/>
</dbReference>
<dbReference type="EMBL" id="JAKRCV010000005">
    <property type="protein sequence ID" value="MCG7320843.1"/>
    <property type="molecule type" value="Genomic_DNA"/>
</dbReference>
<evidence type="ECO:0000256" key="4">
    <source>
        <dbReference type="ARBA" id="ARBA00022840"/>
    </source>
</evidence>
<dbReference type="SUPFAM" id="SSF52540">
    <property type="entry name" value="P-loop containing nucleoside triphosphate hydrolases"/>
    <property type="match status" value="1"/>
</dbReference>
<evidence type="ECO:0000256" key="3">
    <source>
        <dbReference type="ARBA" id="ARBA00022806"/>
    </source>
</evidence>
<dbReference type="InterPro" id="IPR014017">
    <property type="entry name" value="DNA_helicase_UvrD-like_C"/>
</dbReference>
<evidence type="ECO:0000259" key="5">
    <source>
        <dbReference type="Pfam" id="PF13361"/>
    </source>
</evidence>
<keyword evidence="7" id="KW-1185">Reference proteome</keyword>
<dbReference type="PANTHER" id="PTHR11070:SF2">
    <property type="entry name" value="ATP-DEPENDENT DNA HELICASE SRS2"/>
    <property type="match status" value="1"/>
</dbReference>